<name>A0ACC4BDJ4_POPAL</name>
<comment type="caution">
    <text evidence="1">The sequence shown here is derived from an EMBL/GenBank/DDBJ whole genome shotgun (WGS) entry which is preliminary data.</text>
</comment>
<organism evidence="1 2">
    <name type="scientific">Populus alba</name>
    <name type="common">White poplar</name>
    <dbReference type="NCBI Taxonomy" id="43335"/>
    <lineage>
        <taxon>Eukaryota</taxon>
        <taxon>Viridiplantae</taxon>
        <taxon>Streptophyta</taxon>
        <taxon>Embryophyta</taxon>
        <taxon>Tracheophyta</taxon>
        <taxon>Spermatophyta</taxon>
        <taxon>Magnoliopsida</taxon>
        <taxon>eudicotyledons</taxon>
        <taxon>Gunneridae</taxon>
        <taxon>Pentapetalae</taxon>
        <taxon>rosids</taxon>
        <taxon>fabids</taxon>
        <taxon>Malpighiales</taxon>
        <taxon>Salicaceae</taxon>
        <taxon>Saliceae</taxon>
        <taxon>Populus</taxon>
    </lineage>
</organism>
<reference evidence="1 2" key="1">
    <citation type="journal article" date="2024" name="Plant Biotechnol. J.">
        <title>Genome and CRISPR/Cas9 system of a widespread forest tree (Populus alba) in the world.</title>
        <authorList>
            <person name="Liu Y.J."/>
            <person name="Jiang P.F."/>
            <person name="Han X.M."/>
            <person name="Li X.Y."/>
            <person name="Wang H.M."/>
            <person name="Wang Y.J."/>
            <person name="Wang X.X."/>
            <person name="Zeng Q.Y."/>
        </authorList>
    </citation>
    <scope>NUCLEOTIDE SEQUENCE [LARGE SCALE GENOMIC DNA]</scope>
    <source>
        <strain evidence="2">cv. PAL-ZL1</strain>
    </source>
</reference>
<evidence type="ECO:0000313" key="2">
    <source>
        <dbReference type="Proteomes" id="UP000309997"/>
    </source>
</evidence>
<keyword evidence="2" id="KW-1185">Reference proteome</keyword>
<evidence type="ECO:0000313" key="1">
    <source>
        <dbReference type="EMBL" id="KAL3576638.1"/>
    </source>
</evidence>
<dbReference type="EMBL" id="RCHU02000011">
    <property type="protein sequence ID" value="KAL3576638.1"/>
    <property type="molecule type" value="Genomic_DNA"/>
</dbReference>
<protein>
    <submittedName>
        <fullName evidence="1">Uncharacterized protein</fullName>
    </submittedName>
</protein>
<sequence>MVVVESAPMIFLRCVLFACFLCSSWGLKTIAQSCDPNDSLALKEFAGNLTNGSIVTSWSNRADCCQWDGVVCGSNINGSIHRRVTRLILSKKGLQGLIPRSLGHLDQLKSLDLSCNHLQGGLPLELSSLKQMEVLDLSHNLLSGQVSGVLSGLISIQSLNISSNLFKEDLFELGGYPNLVVFNISNNSFTGPVTSQICSSSKGIQILDLSMNHLVGNLAGLYNCSKSLQQLHLDSNSLSGSLPDFIYSTLALEHFSISNNNLSGQLSKEVSKLSSLKTLVICGNRFSGHIPNAFGNLTHLEHFVAHSNMLSGPLPSTLSFCSKLHILDLRNNSLTGPVDLNFTGMPSLCTLDLAANHFSGPLPNSLSDCRELETLSLAKNELTGKIPVSFAKLSSLSFLSLSNNSFVDLSEALTVLQHCQNLSTLILTKNFVGEEIPGNVSGFQNLMVLAFGNCALKGHIPVWLLSCRKLEALDLSWNHLDGNIPSWIGQMENLFYLDLSNNSLTGEIPKSLTDLKSLISANSSSPHLTASAGIPLYVKRNQSASGLPYKQASNFPPSILLSNNRINGTIPPEVGSVANNHLWGQIPTGGQFYSFPCSSFEGNPGLCGVIISPCNAISNMLKPGIPSGSERRFGRSNILSITITIGVGLVLVLAIVLRKMSRRNVGDPIGDLEEEGSLPHRFSEALSLDYWLHESVDGTSVLKWEKKSEKREAEIIDPAIWDKDHQKQLFEMLEIACRCLDQDPRQRPLIDEVVSWLVFDSKLSSCSPGSRSIILPCEDQSLDIDLYISMGDTVLLVRTQSEHAFMQKETEILVHPLGLGSLHVSRIEKLQEAS</sequence>
<proteinExistence type="predicted"/>
<gene>
    <name evidence="1" type="ORF">D5086_021921</name>
</gene>
<accession>A0ACC4BDJ4</accession>
<dbReference type="Proteomes" id="UP000309997">
    <property type="component" value="Unassembled WGS sequence"/>
</dbReference>